<accession>A0A5J5GV81</accession>
<evidence type="ECO:0000313" key="2">
    <source>
        <dbReference type="EMBL" id="KAA9012226.1"/>
    </source>
</evidence>
<dbReference type="NCBIfam" id="TIGR00778">
    <property type="entry name" value="ahpD_dom"/>
    <property type="match status" value="2"/>
</dbReference>
<sequence>MSSDLYAKEYIKNLSQLKSLVPEQMKTYRDFSAAVFSEGALSKREKELIAVAITHVTECPYCIDFHTKAAKKAGATLEELAEAVFVTVAVEAGGAITHSTHVHHTKQKDASDVLYSRSNLQHVGQLETLTPEGFSGYQAFSAAAVKVGNLSAKFKEIIAVAVANATQCPYCIDVHTKKAEQLGATNEELAEAIMVTSVVRAGGAYVHMANMIQSYREEE</sequence>
<feature type="domain" description="Carboxymuconolactone decarboxylase-like" evidence="1">
    <location>
        <begin position="131"/>
        <end position="209"/>
    </location>
</feature>
<keyword evidence="3" id="KW-1185">Reference proteome</keyword>
<dbReference type="AlphaFoldDB" id="A0A5J5GV81"/>
<dbReference type="Proteomes" id="UP000326671">
    <property type="component" value="Unassembled WGS sequence"/>
</dbReference>
<dbReference type="RefSeq" id="WP_150442869.1">
    <property type="nucleotide sequence ID" value="NZ_VYKL01000063.1"/>
</dbReference>
<name>A0A5J5GV81_9BACI</name>
<dbReference type="PANTHER" id="PTHR33930:SF8">
    <property type="entry name" value="4-CARBOXYMUCONOLACTONE DECARBOXYLASE"/>
    <property type="match status" value="1"/>
</dbReference>
<evidence type="ECO:0000313" key="3">
    <source>
        <dbReference type="Proteomes" id="UP000326671"/>
    </source>
</evidence>
<dbReference type="Pfam" id="PF02627">
    <property type="entry name" value="CMD"/>
    <property type="match status" value="2"/>
</dbReference>
<feature type="domain" description="Carboxymuconolactone decarboxylase-like" evidence="1">
    <location>
        <begin position="22"/>
        <end position="100"/>
    </location>
</feature>
<dbReference type="InterPro" id="IPR004675">
    <property type="entry name" value="AhpD_core"/>
</dbReference>
<organism evidence="2 3">
    <name type="scientific">Niallia endozanthoxylica</name>
    <dbReference type="NCBI Taxonomy" id="2036016"/>
    <lineage>
        <taxon>Bacteria</taxon>
        <taxon>Bacillati</taxon>
        <taxon>Bacillota</taxon>
        <taxon>Bacilli</taxon>
        <taxon>Bacillales</taxon>
        <taxon>Bacillaceae</taxon>
        <taxon>Niallia</taxon>
    </lineage>
</organism>
<dbReference type="InterPro" id="IPR003779">
    <property type="entry name" value="CMD-like"/>
</dbReference>
<comment type="caution">
    <text evidence="2">The sequence shown here is derived from an EMBL/GenBank/DDBJ whole genome shotgun (WGS) entry which is preliminary data.</text>
</comment>
<gene>
    <name evidence="2" type="ORF">F4V44_25940</name>
</gene>
<keyword evidence="2" id="KW-0560">Oxidoreductase</keyword>
<dbReference type="GO" id="GO:0051920">
    <property type="term" value="F:peroxiredoxin activity"/>
    <property type="evidence" value="ECO:0007669"/>
    <property type="project" value="InterPro"/>
</dbReference>
<dbReference type="PANTHER" id="PTHR33930">
    <property type="entry name" value="ALKYL HYDROPEROXIDE REDUCTASE AHPD"/>
    <property type="match status" value="1"/>
</dbReference>
<keyword evidence="2" id="KW-0575">Peroxidase</keyword>
<evidence type="ECO:0000259" key="1">
    <source>
        <dbReference type="Pfam" id="PF02627"/>
    </source>
</evidence>
<dbReference type="SUPFAM" id="SSF69118">
    <property type="entry name" value="AhpD-like"/>
    <property type="match status" value="2"/>
</dbReference>
<dbReference type="Gene3D" id="1.20.1290.10">
    <property type="entry name" value="AhpD-like"/>
    <property type="match status" value="2"/>
</dbReference>
<dbReference type="OrthoDB" id="9806086at2"/>
<reference evidence="2 3" key="1">
    <citation type="submission" date="2019-09" db="EMBL/GenBank/DDBJ databases">
        <title>Whole genome sequences of isolates from the Mars Exploration Rovers.</title>
        <authorList>
            <person name="Seuylemezian A."/>
            <person name="Vaishampayan P."/>
        </authorList>
    </citation>
    <scope>NUCLEOTIDE SEQUENCE [LARGE SCALE GENOMIC DNA]</scope>
    <source>
        <strain evidence="2 3">MER_TA_151</strain>
    </source>
</reference>
<dbReference type="InterPro" id="IPR029032">
    <property type="entry name" value="AhpD-like"/>
</dbReference>
<proteinExistence type="predicted"/>
<protein>
    <submittedName>
        <fullName evidence="2">Alkylhydroperoxidase</fullName>
    </submittedName>
</protein>
<dbReference type="EMBL" id="VYKL01000063">
    <property type="protein sequence ID" value="KAA9012226.1"/>
    <property type="molecule type" value="Genomic_DNA"/>
</dbReference>